<evidence type="ECO:0000313" key="2">
    <source>
        <dbReference type="Proteomes" id="UP001597374"/>
    </source>
</evidence>
<dbReference type="RefSeq" id="WP_250430961.1">
    <property type="nucleotide sequence ID" value="NZ_JALPRR010000003.1"/>
</dbReference>
<organism evidence="1 2">
    <name type="scientific">Pontibacter ruber</name>
    <dbReference type="NCBI Taxonomy" id="1343895"/>
    <lineage>
        <taxon>Bacteria</taxon>
        <taxon>Pseudomonadati</taxon>
        <taxon>Bacteroidota</taxon>
        <taxon>Cytophagia</taxon>
        <taxon>Cytophagales</taxon>
        <taxon>Hymenobacteraceae</taxon>
        <taxon>Pontibacter</taxon>
    </lineage>
</organism>
<gene>
    <name evidence="1" type="ORF">ACFSKP_16180</name>
</gene>
<reference evidence="2" key="1">
    <citation type="journal article" date="2019" name="Int. J. Syst. Evol. Microbiol.">
        <title>The Global Catalogue of Microorganisms (GCM) 10K type strain sequencing project: providing services to taxonomists for standard genome sequencing and annotation.</title>
        <authorList>
            <consortium name="The Broad Institute Genomics Platform"/>
            <consortium name="The Broad Institute Genome Sequencing Center for Infectious Disease"/>
            <person name="Wu L."/>
            <person name="Ma J."/>
        </authorList>
    </citation>
    <scope>NUCLEOTIDE SEQUENCE [LARGE SCALE GENOMIC DNA]</scope>
    <source>
        <strain evidence="2">CGMCC 4.1782</strain>
    </source>
</reference>
<accession>A0ABW5D2K9</accession>
<dbReference type="PANTHER" id="PTHR21174">
    <property type="match status" value="1"/>
</dbReference>
<dbReference type="PANTHER" id="PTHR21174:SF0">
    <property type="entry name" value="HD PHOSPHOHYDROLASE FAMILY PROTEIN-RELATED"/>
    <property type="match status" value="1"/>
</dbReference>
<dbReference type="Proteomes" id="UP001597374">
    <property type="component" value="Unassembled WGS sequence"/>
</dbReference>
<dbReference type="EMBL" id="JBHUIM010000002">
    <property type="protein sequence ID" value="MFD2247805.1"/>
    <property type="molecule type" value="Genomic_DNA"/>
</dbReference>
<dbReference type="PIRSF" id="PIRSF035170">
    <property type="entry name" value="HD_phosphohydro"/>
    <property type="match status" value="1"/>
</dbReference>
<dbReference type="SUPFAM" id="SSF109604">
    <property type="entry name" value="HD-domain/PDEase-like"/>
    <property type="match status" value="1"/>
</dbReference>
<dbReference type="Gene3D" id="1.10.3210.10">
    <property type="entry name" value="Hypothetical protein af1432"/>
    <property type="match status" value="1"/>
</dbReference>
<keyword evidence="2" id="KW-1185">Reference proteome</keyword>
<evidence type="ECO:0008006" key="3">
    <source>
        <dbReference type="Google" id="ProtNLM"/>
    </source>
</evidence>
<sequence>MPVNVKQEWEALCSKYTSDLAIVRQLWEELAQAYTSTGRHYHTLEHLAYMLELAAEYNDDSQQHDLLLFAIFYHDVVYSSTRSDNEEKSAELSEKRLTKIGCLPSEDIVLVKEMILATKAHQLHSETIINLLLDLDLAILGAVKAQYDAYSQNVRKEYSIYPDLIYKPGRRKVLQHFLQQSHIYKTPAFQQQFEEQARQNLLRELESLK</sequence>
<evidence type="ECO:0000313" key="1">
    <source>
        <dbReference type="EMBL" id="MFD2247805.1"/>
    </source>
</evidence>
<dbReference type="InterPro" id="IPR009218">
    <property type="entry name" value="HD_phosphohydro"/>
</dbReference>
<protein>
    <recommendedName>
        <fullName evidence="3">Metal-dependent HD superfamily phosphohydrolase</fullName>
    </recommendedName>
</protein>
<proteinExistence type="predicted"/>
<comment type="caution">
    <text evidence="1">The sequence shown here is derived from an EMBL/GenBank/DDBJ whole genome shotgun (WGS) entry which is preliminary data.</text>
</comment>
<name>A0ABW5D2K9_9BACT</name>